<accession>A0ACC2P0K1</accession>
<dbReference type="Proteomes" id="UP001239111">
    <property type="component" value="Chromosome 2"/>
</dbReference>
<keyword evidence="2" id="KW-1185">Reference proteome</keyword>
<name>A0ACC2P0K1_9HYME</name>
<protein>
    <submittedName>
        <fullName evidence="1">Uncharacterized protein</fullName>
    </submittedName>
</protein>
<sequence length="192" mass="22602">MRKIRDGRRNGNGKTVAESNKSHSILEDYAETESEGGKKSEYERGGINNNERKSTVKVGEGKRRKTDKETEDKDEKERRLKKRHQKRSSMKGEDYSQWNSEGLDRKTSCTHDAWVVETYTQQVEEKLLETMKARGEKESAVKKFISAEERWQIKRNRSGKERITRSGYKAREHRRGHCRPKRSGEERKEKEI</sequence>
<proteinExistence type="predicted"/>
<reference evidence="1" key="1">
    <citation type="submission" date="2023-04" db="EMBL/GenBank/DDBJ databases">
        <title>A chromosome-level genome assembly of the parasitoid wasp Eretmocerus hayati.</title>
        <authorList>
            <person name="Zhong Y."/>
            <person name="Liu S."/>
            <person name="Liu Y."/>
        </authorList>
    </citation>
    <scope>NUCLEOTIDE SEQUENCE</scope>
    <source>
        <strain evidence="1">ZJU_SS_LIU_2023</strain>
    </source>
</reference>
<evidence type="ECO:0000313" key="1">
    <source>
        <dbReference type="EMBL" id="KAJ8677080.1"/>
    </source>
</evidence>
<dbReference type="EMBL" id="CM056742">
    <property type="protein sequence ID" value="KAJ8677080.1"/>
    <property type="molecule type" value="Genomic_DNA"/>
</dbReference>
<comment type="caution">
    <text evidence="1">The sequence shown here is derived from an EMBL/GenBank/DDBJ whole genome shotgun (WGS) entry which is preliminary data.</text>
</comment>
<organism evidence="1 2">
    <name type="scientific">Eretmocerus hayati</name>
    <dbReference type="NCBI Taxonomy" id="131215"/>
    <lineage>
        <taxon>Eukaryota</taxon>
        <taxon>Metazoa</taxon>
        <taxon>Ecdysozoa</taxon>
        <taxon>Arthropoda</taxon>
        <taxon>Hexapoda</taxon>
        <taxon>Insecta</taxon>
        <taxon>Pterygota</taxon>
        <taxon>Neoptera</taxon>
        <taxon>Endopterygota</taxon>
        <taxon>Hymenoptera</taxon>
        <taxon>Apocrita</taxon>
        <taxon>Proctotrupomorpha</taxon>
        <taxon>Chalcidoidea</taxon>
        <taxon>Aphelinidae</taxon>
        <taxon>Aphelininae</taxon>
        <taxon>Eretmocerus</taxon>
    </lineage>
</organism>
<evidence type="ECO:0000313" key="2">
    <source>
        <dbReference type="Proteomes" id="UP001239111"/>
    </source>
</evidence>
<gene>
    <name evidence="1" type="ORF">QAD02_012867</name>
</gene>